<dbReference type="Gene3D" id="3.30.559.10">
    <property type="entry name" value="Chloramphenicol acetyltransferase-like domain"/>
    <property type="match status" value="1"/>
</dbReference>
<dbReference type="GO" id="GO:0004144">
    <property type="term" value="F:diacylglycerol O-acyltransferase activity"/>
    <property type="evidence" value="ECO:0007669"/>
    <property type="project" value="UniProtKB-EC"/>
</dbReference>
<evidence type="ECO:0000313" key="14">
    <source>
        <dbReference type="EMBL" id="PYE18455.1"/>
    </source>
</evidence>
<dbReference type="PANTHER" id="PTHR31650:SF1">
    <property type="entry name" value="WAX ESTER SYNTHASE_DIACYLGLYCEROL ACYLTRANSFERASE 4-RELATED"/>
    <property type="match status" value="1"/>
</dbReference>
<dbReference type="InterPro" id="IPR004255">
    <property type="entry name" value="O-acyltransferase_WSD1_N"/>
</dbReference>
<reference evidence="14 15" key="1">
    <citation type="submission" date="2018-06" db="EMBL/GenBank/DDBJ databases">
        <title>Genomic Encyclopedia of Type Strains, Phase IV (KMG-IV): sequencing the most valuable type-strain genomes for metagenomic binning, comparative biology and taxonomic classification.</title>
        <authorList>
            <person name="Goeker M."/>
        </authorList>
    </citation>
    <scope>NUCLEOTIDE SEQUENCE [LARGE SCALE GENOMIC DNA]</scope>
    <source>
        <strain evidence="14 15">DSM 45521</strain>
    </source>
</reference>
<evidence type="ECO:0000259" key="13">
    <source>
        <dbReference type="Pfam" id="PF06974"/>
    </source>
</evidence>
<evidence type="ECO:0000256" key="5">
    <source>
        <dbReference type="ARBA" id="ARBA00022516"/>
    </source>
</evidence>
<evidence type="ECO:0000256" key="2">
    <source>
        <dbReference type="ARBA" id="ARBA00005189"/>
    </source>
</evidence>
<dbReference type="GO" id="GO:0051701">
    <property type="term" value="P:biological process involved in interaction with host"/>
    <property type="evidence" value="ECO:0007669"/>
    <property type="project" value="TreeGrafter"/>
</dbReference>
<dbReference type="EC" id="2.3.1.20" evidence="4 11"/>
<dbReference type="Pfam" id="PF03007">
    <property type="entry name" value="WS_DGAT_cat"/>
    <property type="match status" value="1"/>
</dbReference>
<comment type="caution">
    <text evidence="14">The sequence shown here is derived from an EMBL/GenBank/DDBJ whole genome shotgun (WGS) entry which is preliminary data.</text>
</comment>
<dbReference type="InterPro" id="IPR014292">
    <property type="entry name" value="Acyl_transf_WS/DGAT"/>
</dbReference>
<dbReference type="InterPro" id="IPR045034">
    <property type="entry name" value="O-acyltransferase_WSD1-like"/>
</dbReference>
<dbReference type="UniPathway" id="UPA00282"/>
<dbReference type="InterPro" id="IPR009721">
    <property type="entry name" value="O-acyltransferase_WSD1_C"/>
</dbReference>
<keyword evidence="15" id="KW-1185">Reference proteome</keyword>
<evidence type="ECO:0000256" key="4">
    <source>
        <dbReference type="ARBA" id="ARBA00013244"/>
    </source>
</evidence>
<keyword evidence="5 11" id="KW-0444">Lipid biosynthesis</keyword>
<evidence type="ECO:0000256" key="1">
    <source>
        <dbReference type="ARBA" id="ARBA00004771"/>
    </source>
</evidence>
<evidence type="ECO:0000256" key="6">
    <source>
        <dbReference type="ARBA" id="ARBA00022679"/>
    </source>
</evidence>
<dbReference type="RefSeq" id="WP_110468857.1">
    <property type="nucleotide sequence ID" value="NZ_QJSP01000004.1"/>
</dbReference>
<dbReference type="GO" id="GO:0006071">
    <property type="term" value="P:glycerol metabolic process"/>
    <property type="evidence" value="ECO:0007669"/>
    <property type="project" value="UniProtKB-KW"/>
</dbReference>
<name>A0A318S3J4_WILLI</name>
<dbReference type="EMBL" id="QJSP01000004">
    <property type="protein sequence ID" value="PYE18455.1"/>
    <property type="molecule type" value="Genomic_DNA"/>
</dbReference>
<dbReference type="PANTHER" id="PTHR31650">
    <property type="entry name" value="O-ACYLTRANSFERASE (WSD1-LIKE) FAMILY PROTEIN"/>
    <property type="match status" value="1"/>
</dbReference>
<evidence type="ECO:0000256" key="11">
    <source>
        <dbReference type="RuleBase" id="RU361241"/>
    </source>
</evidence>
<evidence type="ECO:0000259" key="12">
    <source>
        <dbReference type="Pfam" id="PF03007"/>
    </source>
</evidence>
<keyword evidence="8 11" id="KW-0443">Lipid metabolism</keyword>
<dbReference type="Pfam" id="PF06974">
    <property type="entry name" value="WS_DGAT_C"/>
    <property type="match status" value="1"/>
</dbReference>
<evidence type="ECO:0000256" key="7">
    <source>
        <dbReference type="ARBA" id="ARBA00022798"/>
    </source>
</evidence>
<evidence type="ECO:0000256" key="3">
    <source>
        <dbReference type="ARBA" id="ARBA00009587"/>
    </source>
</evidence>
<dbReference type="AlphaFoldDB" id="A0A318S3J4"/>
<keyword evidence="9 11" id="KW-0012">Acyltransferase</keyword>
<comment type="catalytic activity">
    <reaction evidence="10 11">
        <text>an acyl-CoA + a 1,2-diacyl-sn-glycerol = a triacyl-sn-glycerol + CoA</text>
        <dbReference type="Rhea" id="RHEA:10868"/>
        <dbReference type="ChEBI" id="CHEBI:17815"/>
        <dbReference type="ChEBI" id="CHEBI:57287"/>
        <dbReference type="ChEBI" id="CHEBI:58342"/>
        <dbReference type="ChEBI" id="CHEBI:64615"/>
        <dbReference type="EC" id="2.3.1.20"/>
    </reaction>
</comment>
<dbReference type="SUPFAM" id="SSF52777">
    <property type="entry name" value="CoA-dependent acyltransferases"/>
    <property type="match status" value="2"/>
</dbReference>
<accession>A0A318S3J4</accession>
<feature type="domain" description="O-acyltransferase WSD1 C-terminal" evidence="13">
    <location>
        <begin position="307"/>
        <end position="452"/>
    </location>
</feature>
<dbReference type="OrthoDB" id="9810950at2"/>
<dbReference type="Proteomes" id="UP000247591">
    <property type="component" value="Unassembled WGS sequence"/>
</dbReference>
<evidence type="ECO:0000256" key="10">
    <source>
        <dbReference type="ARBA" id="ARBA00048109"/>
    </source>
</evidence>
<organism evidence="14 15">
    <name type="scientific">Williamsia limnetica</name>
    <dbReference type="NCBI Taxonomy" id="882452"/>
    <lineage>
        <taxon>Bacteria</taxon>
        <taxon>Bacillati</taxon>
        <taxon>Actinomycetota</taxon>
        <taxon>Actinomycetes</taxon>
        <taxon>Mycobacteriales</taxon>
        <taxon>Nocardiaceae</taxon>
        <taxon>Williamsia</taxon>
    </lineage>
</organism>
<dbReference type="GO" id="GO:0001666">
    <property type="term" value="P:response to hypoxia"/>
    <property type="evidence" value="ECO:0007669"/>
    <property type="project" value="TreeGrafter"/>
</dbReference>
<keyword evidence="7 11" id="KW-0319">Glycerol metabolism</keyword>
<dbReference type="GO" id="GO:0019432">
    <property type="term" value="P:triglyceride biosynthetic process"/>
    <property type="evidence" value="ECO:0007669"/>
    <property type="project" value="UniProtKB-UniPathway"/>
</dbReference>
<keyword evidence="6 11" id="KW-0808">Transferase</keyword>
<comment type="pathway">
    <text evidence="2">Lipid metabolism.</text>
</comment>
<evidence type="ECO:0000256" key="8">
    <source>
        <dbReference type="ARBA" id="ARBA00023098"/>
    </source>
</evidence>
<evidence type="ECO:0000313" key="15">
    <source>
        <dbReference type="Proteomes" id="UP000247591"/>
    </source>
</evidence>
<dbReference type="GO" id="GO:0071731">
    <property type="term" value="P:response to nitric oxide"/>
    <property type="evidence" value="ECO:0007669"/>
    <property type="project" value="TreeGrafter"/>
</dbReference>
<comment type="similarity">
    <text evidence="3 11">Belongs to the long-chain O-acyltransferase family.</text>
</comment>
<gene>
    <name evidence="14" type="ORF">DFR67_10434</name>
</gene>
<evidence type="ECO:0000256" key="9">
    <source>
        <dbReference type="ARBA" id="ARBA00023315"/>
    </source>
</evidence>
<feature type="domain" description="O-acyltransferase WSD1-like N-terminal" evidence="12">
    <location>
        <begin position="8"/>
        <end position="266"/>
    </location>
</feature>
<sequence>MPYMPITESMFLLAESREHPMHVGGLQLFEPAEGSDDLGEQMFAAFQSQTEVHKLFRKRPASPVGLMGTVRWSYDSDVDFEYHVRRTVLPRPGRVRELLRYVSANHGAMLDRHRPMWELHLIEGLADGRIALYTKIHHSLVDGVSALKLLEKTLSPDAEARSGRAPWDPELFVRRPKLDSTSDEVSRSILSEGWKVAGELAGFAPATARVGIRAVRDHNLKLPLQAPRTMLNVPIGGARRFAAEQWSATRLKAVAAALDITMNDVVMAMCAGALRSYLIDQNALPEQPLIAMMPVSMHAKDSDSSEGNAVTAILANLATDQPDPERRLATLVDSTRSSKQVIRELSPLQALGFGAVVAAPLALSTLPGFVRYTPPPFNVIISNVPGPQKDMYWNGAKLDGVYPASIALDGQALNITVATNGDKVNFGLTGARAEVPSLQRLLTHLDTALEELEKLCDISA</sequence>
<dbReference type="Gene3D" id="3.30.559.30">
    <property type="entry name" value="Nonribosomal peptide synthetase, condensation domain"/>
    <property type="match status" value="1"/>
</dbReference>
<dbReference type="InterPro" id="IPR023213">
    <property type="entry name" value="CAT-like_dom_sf"/>
</dbReference>
<proteinExistence type="inferred from homology"/>
<comment type="pathway">
    <text evidence="1 11">Glycerolipid metabolism; triacylglycerol biosynthesis.</text>
</comment>
<dbReference type="NCBIfam" id="TIGR02946">
    <property type="entry name" value="acyl_WS_DGAT"/>
    <property type="match status" value="1"/>
</dbReference>
<dbReference type="GO" id="GO:0005886">
    <property type="term" value="C:plasma membrane"/>
    <property type="evidence" value="ECO:0007669"/>
    <property type="project" value="TreeGrafter"/>
</dbReference>
<protein>
    <recommendedName>
        <fullName evidence="4 11">Diacylglycerol O-acyltransferase</fullName>
        <ecNumber evidence="4 11">2.3.1.20</ecNumber>
    </recommendedName>
</protein>